<gene>
    <name evidence="2" type="ORF">PHPALM_1759</name>
</gene>
<evidence type="ECO:0000256" key="1">
    <source>
        <dbReference type="SAM" id="MobiDB-lite"/>
    </source>
</evidence>
<keyword evidence="3" id="KW-1185">Reference proteome</keyword>
<sequence length="348" mass="39081">MGKTPERRVFTPTSALRYRRKVPAPVDNQQPEPQPTKDEPKRRNRSSRSPAGRRSKQPKQPQPALLKQLLWKAKSVQPTAAAVMTQQNEDEEEVAFATEQRQTRKLLASEALATSKSKADAGSTSEPFVAESSSQETQSGSEDEVVFLELLPTVSDWQFKQQEDTDGEEMASPVMPMKEQDGLEKRRTRQKHKLKQKQKRAATKQQKRLQLQQNQQVSTPDETVDIFHPPTNLASEMDAGVCRAVLSQLKEVAPFIVVGDVACPMVSAEQPPVSGGRSDKCEPSAAKSEEAIVDFRHHVIAMLDRSSETQMQHRESFVVKNSGFDAASSYDFKHRFCEVQRSADIVYY</sequence>
<proteinExistence type="predicted"/>
<organism evidence="2 3">
    <name type="scientific">Phytophthora palmivora</name>
    <dbReference type="NCBI Taxonomy" id="4796"/>
    <lineage>
        <taxon>Eukaryota</taxon>
        <taxon>Sar</taxon>
        <taxon>Stramenopiles</taxon>
        <taxon>Oomycota</taxon>
        <taxon>Peronosporomycetes</taxon>
        <taxon>Peronosporales</taxon>
        <taxon>Peronosporaceae</taxon>
        <taxon>Phytophthora</taxon>
    </lineage>
</organism>
<comment type="caution">
    <text evidence="2">The sequence shown here is derived from an EMBL/GenBank/DDBJ whole genome shotgun (WGS) entry which is preliminary data.</text>
</comment>
<dbReference type="AlphaFoldDB" id="A0A2P4YRH1"/>
<feature type="compositionally biased region" description="Basic residues" evidence="1">
    <location>
        <begin position="186"/>
        <end position="207"/>
    </location>
</feature>
<reference evidence="2 3" key="1">
    <citation type="journal article" date="2017" name="Genome Biol. Evol.">
        <title>Phytophthora megakarya and P. palmivora, closely related causal agents of cacao black pod rot, underwent increases in genome sizes and gene numbers by different mechanisms.</title>
        <authorList>
            <person name="Ali S.S."/>
            <person name="Shao J."/>
            <person name="Lary D.J."/>
            <person name="Kronmiller B."/>
            <person name="Shen D."/>
            <person name="Strem M.D."/>
            <person name="Amoako-Attah I."/>
            <person name="Akrofi A.Y."/>
            <person name="Begoude B.A."/>
            <person name="Ten Hoopen G.M."/>
            <person name="Coulibaly K."/>
            <person name="Kebe B.I."/>
            <person name="Melnick R.L."/>
            <person name="Guiltinan M.J."/>
            <person name="Tyler B.M."/>
            <person name="Meinhardt L.W."/>
            <person name="Bailey B.A."/>
        </authorList>
    </citation>
    <scope>NUCLEOTIDE SEQUENCE [LARGE SCALE GENOMIC DNA]</scope>
    <source>
        <strain evidence="3">sbr112.9</strain>
    </source>
</reference>
<dbReference type="OrthoDB" id="129796at2759"/>
<feature type="region of interest" description="Disordered" evidence="1">
    <location>
        <begin position="163"/>
        <end position="224"/>
    </location>
</feature>
<dbReference type="Proteomes" id="UP000237271">
    <property type="component" value="Unassembled WGS sequence"/>
</dbReference>
<feature type="region of interest" description="Disordered" evidence="1">
    <location>
        <begin position="1"/>
        <end position="144"/>
    </location>
</feature>
<feature type="compositionally biased region" description="Low complexity" evidence="1">
    <location>
        <begin position="58"/>
        <end position="74"/>
    </location>
</feature>
<feature type="compositionally biased region" description="Basic residues" evidence="1">
    <location>
        <begin position="42"/>
        <end position="57"/>
    </location>
</feature>
<dbReference type="EMBL" id="NCKW01000488">
    <property type="protein sequence ID" value="POM80411.1"/>
    <property type="molecule type" value="Genomic_DNA"/>
</dbReference>
<evidence type="ECO:0000313" key="3">
    <source>
        <dbReference type="Proteomes" id="UP000237271"/>
    </source>
</evidence>
<name>A0A2P4YRH1_9STRA</name>
<evidence type="ECO:0000313" key="2">
    <source>
        <dbReference type="EMBL" id="POM80411.1"/>
    </source>
</evidence>
<feature type="compositionally biased region" description="Polar residues" evidence="1">
    <location>
        <begin position="112"/>
        <end position="126"/>
    </location>
</feature>
<accession>A0A2P4YRH1</accession>
<feature type="compositionally biased region" description="Low complexity" evidence="1">
    <location>
        <begin position="131"/>
        <end position="140"/>
    </location>
</feature>
<protein>
    <submittedName>
        <fullName evidence="2">Uncharacterized protein</fullName>
    </submittedName>
</protein>